<feature type="transmembrane region" description="Helical" evidence="6">
    <location>
        <begin position="104"/>
        <end position="125"/>
    </location>
</feature>
<dbReference type="SUPFAM" id="SSF103473">
    <property type="entry name" value="MFS general substrate transporter"/>
    <property type="match status" value="1"/>
</dbReference>
<evidence type="ECO:0000256" key="4">
    <source>
        <dbReference type="ARBA" id="ARBA00023136"/>
    </source>
</evidence>
<keyword evidence="2 6" id="KW-0812">Transmembrane</keyword>
<evidence type="ECO:0000256" key="5">
    <source>
        <dbReference type="SAM" id="MobiDB-lite"/>
    </source>
</evidence>
<dbReference type="Proteomes" id="UP000509510">
    <property type="component" value="Chromosome III"/>
</dbReference>
<dbReference type="RefSeq" id="XP_035345039.1">
    <property type="nucleotide sequence ID" value="XM_035489146.1"/>
</dbReference>
<evidence type="ECO:0000256" key="2">
    <source>
        <dbReference type="ARBA" id="ARBA00022692"/>
    </source>
</evidence>
<evidence type="ECO:0000256" key="3">
    <source>
        <dbReference type="ARBA" id="ARBA00022989"/>
    </source>
</evidence>
<dbReference type="InterPro" id="IPR036259">
    <property type="entry name" value="MFS_trans_sf"/>
</dbReference>
<dbReference type="OrthoDB" id="194139at2759"/>
<dbReference type="Gene3D" id="1.20.1250.20">
    <property type="entry name" value="MFS general substrate transporter like domains"/>
    <property type="match status" value="1"/>
</dbReference>
<feature type="transmembrane region" description="Helical" evidence="6">
    <location>
        <begin position="37"/>
        <end position="56"/>
    </location>
</feature>
<name>A0A7H8QZM4_TALRU</name>
<keyword evidence="8" id="KW-1185">Reference proteome</keyword>
<organism evidence="7 8">
    <name type="scientific">Talaromyces rugulosus</name>
    <name type="common">Penicillium rugulosum</name>
    <dbReference type="NCBI Taxonomy" id="121627"/>
    <lineage>
        <taxon>Eukaryota</taxon>
        <taxon>Fungi</taxon>
        <taxon>Dikarya</taxon>
        <taxon>Ascomycota</taxon>
        <taxon>Pezizomycotina</taxon>
        <taxon>Eurotiomycetes</taxon>
        <taxon>Eurotiomycetidae</taxon>
        <taxon>Eurotiales</taxon>
        <taxon>Trichocomaceae</taxon>
        <taxon>Talaromyces</taxon>
        <taxon>Talaromyces sect. Islandici</taxon>
    </lineage>
</organism>
<gene>
    <name evidence="7" type="ORF">TRUGW13939_05989</name>
</gene>
<evidence type="ECO:0000313" key="7">
    <source>
        <dbReference type="EMBL" id="QKX58861.1"/>
    </source>
</evidence>
<feature type="transmembrane region" description="Helical" evidence="6">
    <location>
        <begin position="186"/>
        <end position="208"/>
    </location>
</feature>
<dbReference type="GO" id="GO:0022857">
    <property type="term" value="F:transmembrane transporter activity"/>
    <property type="evidence" value="ECO:0007669"/>
    <property type="project" value="TreeGrafter"/>
</dbReference>
<dbReference type="AlphaFoldDB" id="A0A7H8QZM4"/>
<sequence>MASSETSPLISHPVPAGEPDPPPFKSELNHWKRWKVAYLYAFFILVINFGSGLRFAPQVRLMELAVCRRYYFRYDPGRVDNHGNVSEALCKLNVVQAQLAMLRAWLSVFNAVAGILVALPFGILADTMGRRLVTALSLFSVTLSKAWIILVSRSDLGVLLVPTAGRRRQIMAALSDSSPADKRTAVFFYTSTMCLVSELIATPIGSLIMTRTTLNAAMISSSALEFSGLFVLLVTPETLRRNRESRGQSTEDVIPPSIQAQAALRRAGNNVGILISLRPAVNVFLFALILPNLSPVLASRLKIPTPQADLLVAKGSSVLLVIGLVIIGLGQSLAWIVIGHVVYTLGWGFDQSVRLWLTSRVEQTQIGIFV</sequence>
<dbReference type="PANTHER" id="PTHR23507:SF1">
    <property type="entry name" value="FI18259P1-RELATED"/>
    <property type="match status" value="1"/>
</dbReference>
<dbReference type="PANTHER" id="PTHR23507">
    <property type="entry name" value="ZGC:174356"/>
    <property type="match status" value="1"/>
</dbReference>
<evidence type="ECO:0008006" key="9">
    <source>
        <dbReference type="Google" id="ProtNLM"/>
    </source>
</evidence>
<keyword evidence="3 6" id="KW-1133">Transmembrane helix</keyword>
<feature type="transmembrane region" description="Helical" evidence="6">
    <location>
        <begin position="280"/>
        <end position="298"/>
    </location>
</feature>
<dbReference type="GeneID" id="55993485"/>
<dbReference type="EMBL" id="CP055900">
    <property type="protein sequence ID" value="QKX58861.1"/>
    <property type="molecule type" value="Genomic_DNA"/>
</dbReference>
<proteinExistence type="predicted"/>
<protein>
    <recommendedName>
        <fullName evidence="9">Major facilitator superfamily (MFS) profile domain-containing protein</fullName>
    </recommendedName>
</protein>
<dbReference type="GO" id="GO:0016020">
    <property type="term" value="C:membrane"/>
    <property type="evidence" value="ECO:0007669"/>
    <property type="project" value="UniProtKB-SubCell"/>
</dbReference>
<feature type="transmembrane region" description="Helical" evidence="6">
    <location>
        <begin position="318"/>
        <end position="345"/>
    </location>
</feature>
<evidence type="ECO:0000313" key="8">
    <source>
        <dbReference type="Proteomes" id="UP000509510"/>
    </source>
</evidence>
<feature type="region of interest" description="Disordered" evidence="5">
    <location>
        <begin position="1"/>
        <end position="21"/>
    </location>
</feature>
<accession>A0A7H8QZM4</accession>
<reference evidence="8" key="1">
    <citation type="submission" date="2020-06" db="EMBL/GenBank/DDBJ databases">
        <title>A chromosome-scale genome assembly of Talaromyces rugulosus W13939.</title>
        <authorList>
            <person name="Wang B."/>
            <person name="Guo L."/>
            <person name="Ye K."/>
            <person name="Wang L."/>
        </authorList>
    </citation>
    <scope>NUCLEOTIDE SEQUENCE [LARGE SCALE GENOMIC DNA]</scope>
    <source>
        <strain evidence="8">W13939</strain>
    </source>
</reference>
<comment type="subcellular location">
    <subcellularLocation>
        <location evidence="1">Membrane</location>
        <topology evidence="1">Multi-pass membrane protein</topology>
    </subcellularLocation>
</comment>
<evidence type="ECO:0000256" key="6">
    <source>
        <dbReference type="SAM" id="Phobius"/>
    </source>
</evidence>
<dbReference type="KEGG" id="trg:TRUGW13939_05989"/>
<keyword evidence="4 6" id="KW-0472">Membrane</keyword>
<evidence type="ECO:0000256" key="1">
    <source>
        <dbReference type="ARBA" id="ARBA00004141"/>
    </source>
</evidence>